<dbReference type="RefSeq" id="WP_366180111.1">
    <property type="nucleotide sequence ID" value="NZ_CP159989.1"/>
</dbReference>
<keyword evidence="4 7" id="KW-1133">Transmembrane helix</keyword>
<sequence>MLLPPDSPSGSATLRPARHRDAPSAAPARLAALIAALLVPLLVSPALSGLVPAAASPASAPRSLTDYSTWSEVAGAVGGKIDSALADYASGNTTGAAADFQSALSSVYVASNIGEVISARIGQDRAAEHQSAFAALKKAALVKGNDDSLTQDSAALRASVDQAATALDAMGDLAGPRDYAAAKEAAIQAQREQIQAGRKRVNSGRGERAWAEVAQEMSALIEEGVSKARAGDGEGGAERVNKAYYGYYEKLGFEKTVLTAISGDRVSKVENQFKVVRKTMLSGEDPSAAAAELTSMISEDAAALDGGAAASVNPVKAFLTGSFGQALLILLREGLEAILVVAAIIAYLLKAGMKDRVKHIYAGIVLALIASGIVAALFHLLYDSASSHQEILEGVVALVAMLMLLATSNWMLSRSSVASWNAYIKDRTQASVSNGGFWALAMLSFLAVFREGAETVLFYEALLAIDPSGSASVWQGFAAGAAILVVLFLLIRHTSVRIPLRPFFAITSALMAILVVVFAGGGVHALIEGDVVPATYMPGWPTHDFLGLYPYRETLAAQGVMGGIVVGLAVASVIKRRREDRVRASAEAVKEDGAASAH</sequence>
<feature type="transmembrane region" description="Helical" evidence="7">
    <location>
        <begin position="555"/>
        <end position="574"/>
    </location>
</feature>
<reference evidence="8" key="1">
    <citation type="submission" date="2024-05" db="EMBL/GenBank/DDBJ databases">
        <title>Draft genome assemblies of 36 bacteria isolated from hibernating arctic ground squirrels.</title>
        <authorList>
            <person name="McKee H."/>
            <person name="Mullen L."/>
            <person name="Drown D.M."/>
            <person name="Duddleston K.N."/>
        </authorList>
    </citation>
    <scope>NUCLEOTIDE SEQUENCE</scope>
    <source>
        <strain evidence="8">AR004</strain>
    </source>
</reference>
<name>A0AAU8N358_9ACTO</name>
<proteinExistence type="inferred from homology"/>
<comment type="similarity">
    <text evidence="2">Belongs to the oxidase-dependent Fe transporter (OFeT) (TC 9.A.10.1) family.</text>
</comment>
<evidence type="ECO:0000256" key="4">
    <source>
        <dbReference type="ARBA" id="ARBA00022989"/>
    </source>
</evidence>
<evidence type="ECO:0000256" key="7">
    <source>
        <dbReference type="SAM" id="Phobius"/>
    </source>
</evidence>
<feature type="region of interest" description="Disordered" evidence="6">
    <location>
        <begin position="1"/>
        <end position="20"/>
    </location>
</feature>
<dbReference type="PANTHER" id="PTHR31632">
    <property type="entry name" value="IRON TRANSPORTER FTH1"/>
    <property type="match status" value="1"/>
</dbReference>
<evidence type="ECO:0000256" key="2">
    <source>
        <dbReference type="ARBA" id="ARBA00008333"/>
    </source>
</evidence>
<evidence type="ECO:0000256" key="1">
    <source>
        <dbReference type="ARBA" id="ARBA00004141"/>
    </source>
</evidence>
<feature type="transmembrane region" description="Helical" evidence="7">
    <location>
        <begin position="361"/>
        <end position="382"/>
    </location>
</feature>
<feature type="transmembrane region" description="Helical" evidence="7">
    <location>
        <begin position="326"/>
        <end position="349"/>
    </location>
</feature>
<evidence type="ECO:0000313" key="8">
    <source>
        <dbReference type="EMBL" id="XCP81857.1"/>
    </source>
</evidence>
<evidence type="ECO:0000256" key="3">
    <source>
        <dbReference type="ARBA" id="ARBA00022692"/>
    </source>
</evidence>
<dbReference type="Pfam" id="PF03239">
    <property type="entry name" value="FTR1"/>
    <property type="match status" value="1"/>
</dbReference>
<evidence type="ECO:0000256" key="5">
    <source>
        <dbReference type="ARBA" id="ARBA00023136"/>
    </source>
</evidence>
<evidence type="ECO:0000256" key="6">
    <source>
        <dbReference type="SAM" id="MobiDB-lite"/>
    </source>
</evidence>
<keyword evidence="3 7" id="KW-0812">Transmembrane</keyword>
<dbReference type="EMBL" id="CP159989">
    <property type="protein sequence ID" value="XCP81857.1"/>
    <property type="molecule type" value="Genomic_DNA"/>
</dbReference>
<dbReference type="GO" id="GO:0033573">
    <property type="term" value="C:high-affinity iron permease complex"/>
    <property type="evidence" value="ECO:0007669"/>
    <property type="project" value="InterPro"/>
</dbReference>
<dbReference type="GO" id="GO:0015093">
    <property type="term" value="F:ferrous iron transmembrane transporter activity"/>
    <property type="evidence" value="ECO:0007669"/>
    <property type="project" value="TreeGrafter"/>
</dbReference>
<dbReference type="InterPro" id="IPR004923">
    <property type="entry name" value="FTR1/Fip1/EfeU"/>
</dbReference>
<feature type="transmembrane region" description="Helical" evidence="7">
    <location>
        <begin position="473"/>
        <end position="491"/>
    </location>
</feature>
<feature type="transmembrane region" description="Helical" evidence="7">
    <location>
        <begin position="394"/>
        <end position="412"/>
    </location>
</feature>
<organism evidence="8">
    <name type="scientific">Actinomyces timonensis</name>
    <dbReference type="NCBI Taxonomy" id="1288391"/>
    <lineage>
        <taxon>Bacteria</taxon>
        <taxon>Bacillati</taxon>
        <taxon>Actinomycetota</taxon>
        <taxon>Actinomycetes</taxon>
        <taxon>Actinomycetales</taxon>
        <taxon>Actinomycetaceae</taxon>
        <taxon>Actinomyces</taxon>
    </lineage>
</organism>
<keyword evidence="5 7" id="KW-0472">Membrane</keyword>
<protein>
    <submittedName>
        <fullName evidence="8">FTR1 family protein</fullName>
    </submittedName>
</protein>
<feature type="transmembrane region" description="Helical" evidence="7">
    <location>
        <begin position="503"/>
        <end position="527"/>
    </location>
</feature>
<gene>
    <name evidence="8" type="ORF">ABXS69_07600</name>
</gene>
<accession>A0AAU8N358</accession>
<feature type="transmembrane region" description="Helical" evidence="7">
    <location>
        <begin position="432"/>
        <end position="453"/>
    </location>
</feature>
<dbReference type="AlphaFoldDB" id="A0AAU8N358"/>
<comment type="subcellular location">
    <subcellularLocation>
        <location evidence="1">Membrane</location>
        <topology evidence="1">Multi-pass membrane protein</topology>
    </subcellularLocation>
</comment>
<dbReference type="PANTHER" id="PTHR31632:SF2">
    <property type="entry name" value="PLASMA MEMBRANE IRON PERMEASE"/>
    <property type="match status" value="1"/>
</dbReference>